<dbReference type="PROSITE" id="PS51208">
    <property type="entry name" value="AUTOTRANSPORTER"/>
    <property type="match status" value="1"/>
</dbReference>
<evidence type="ECO:0000313" key="2">
    <source>
        <dbReference type="EMBL" id="PZA13036.1"/>
    </source>
</evidence>
<protein>
    <submittedName>
        <fullName evidence="2">Autotransporter outer membrane beta-barrel domain-containing protein</fullName>
    </submittedName>
</protein>
<organism evidence="2 3">
    <name type="scientific">Rhodopseudomonas palustris</name>
    <dbReference type="NCBI Taxonomy" id="1076"/>
    <lineage>
        <taxon>Bacteria</taxon>
        <taxon>Pseudomonadati</taxon>
        <taxon>Pseudomonadota</taxon>
        <taxon>Alphaproteobacteria</taxon>
        <taxon>Hyphomicrobiales</taxon>
        <taxon>Nitrobacteraceae</taxon>
        <taxon>Rhodopseudomonas</taxon>
    </lineage>
</organism>
<dbReference type="InterPro" id="IPR006315">
    <property type="entry name" value="OM_autotransptr_brl_dom"/>
</dbReference>
<feature type="domain" description="Autotransporter" evidence="1">
    <location>
        <begin position="606"/>
        <end position="882"/>
    </location>
</feature>
<accession>A0A323UPJ2</accession>
<evidence type="ECO:0000313" key="3">
    <source>
        <dbReference type="Proteomes" id="UP000248134"/>
    </source>
</evidence>
<dbReference type="EMBL" id="QKQS01000008">
    <property type="protein sequence ID" value="PZA13036.1"/>
    <property type="molecule type" value="Genomic_DNA"/>
</dbReference>
<dbReference type="Gene3D" id="2.40.128.130">
    <property type="entry name" value="Autotransporter beta-domain"/>
    <property type="match status" value="1"/>
</dbReference>
<comment type="caution">
    <text evidence="2">The sequence shown here is derived from an EMBL/GenBank/DDBJ whole genome shotgun (WGS) entry which is preliminary data.</text>
</comment>
<dbReference type="AlphaFoldDB" id="A0A323UPJ2"/>
<dbReference type="NCBIfam" id="TIGR01414">
    <property type="entry name" value="autotrans_barl"/>
    <property type="match status" value="1"/>
</dbReference>
<dbReference type="InterPro" id="IPR011050">
    <property type="entry name" value="Pectin_lyase_fold/virulence"/>
</dbReference>
<gene>
    <name evidence="2" type="ORF">DNX69_05590</name>
</gene>
<evidence type="ECO:0000259" key="1">
    <source>
        <dbReference type="PROSITE" id="PS51208"/>
    </source>
</evidence>
<proteinExistence type="predicted"/>
<dbReference type="Proteomes" id="UP000248134">
    <property type="component" value="Unassembled WGS sequence"/>
</dbReference>
<dbReference type="OrthoDB" id="9804931at2"/>
<dbReference type="SUPFAM" id="SSF51126">
    <property type="entry name" value="Pectin lyase-like"/>
    <property type="match status" value="1"/>
</dbReference>
<dbReference type="InterPro" id="IPR005546">
    <property type="entry name" value="Autotransporte_beta"/>
</dbReference>
<sequence>MGAIWLRNTTSGNLSVDNAGTVIANGAGQDGITLTTHDGSVSLINSGNVTSAQARGLYADGNFGGTTPLTVSIVNSGWVSSALAGARAIAYNGLASIENSGTVDTTYRQGLVAWSNSGPASVTNSGTVTANDDSALVSWSETGDSTIVNSGTAIARDNTGHADLGDGAHHGIYTKVGTFGQTTIENRQGATVQADQVGISASSAGGGITITQAGSVTAAQGIVASTANGAINVSNSGTVTATGVGVSLDGTTNSLVNSGTITTNSTTDAAIVTGNGNSTISNAGTISNSGGGAAIKFGNGTNRLVLDATTSNIQGVVQGGTGDNYLVLNTGTSASLTMLSVGAAGQFRDFNFIEKTGTGALTLSGNGGGFTGTMLIKDGQMVVNSSSATSAVTVYSGAALSGSGTVGPIQMLSGSTISPGNSPGTLTVVGNYQQAAGSTYNAELVPGSAVSDVIAVSGTATIAPGAILKLTKYGSAPYALDARYTVLTATGGVSGSYILTGDTAVSAFYSLIAGYDPNNVYLQSVQTRGFTDAALTANQRAAASALQGLGTGGGLRAAVATSPTDTAARAAFDQLSGEAFASAKTALLDDSRFVREATSQQVQSALRGPDTAVWARAYGSWAKATGDGNATDVRRNAGGVLFGADGDLFNALRLGVVGGYGSTSINLDGGRGSVTGDTYSVGVYGGRAWNALAVSFGANHAWHNLSSSRTVALTGFSDRLTADYNARTTQVYGDVGYSFDLGRAALQPFAGLAYVNLDSSGFTERGGAAALRSAGDTVDATFSTLGLRANGAMTLGTTAVTANGMIGWRHTMNNVIPTATNAFATGNAFTVSGIPLARDVAVFEAGLGTALNPSTALSVNYSGQVGSNISDHGVRANLRMTF</sequence>
<dbReference type="Pfam" id="PF03797">
    <property type="entry name" value="Autotransporter"/>
    <property type="match status" value="1"/>
</dbReference>
<name>A0A323UPJ2_RHOPL</name>
<dbReference type="SMART" id="SM00869">
    <property type="entry name" value="Autotransporter"/>
    <property type="match status" value="1"/>
</dbReference>
<reference evidence="2 3" key="1">
    <citation type="submission" date="2018-06" db="EMBL/GenBank/DDBJ databases">
        <title>Draft Whole-Genome Sequence of the purple photosynthetic bacterium Rhodospeudomonas palustris XCP.</title>
        <authorList>
            <person name="Rayyan A."/>
            <person name="Meyer T.E."/>
            <person name="Kyndt J.A."/>
        </authorList>
    </citation>
    <scope>NUCLEOTIDE SEQUENCE [LARGE SCALE GENOMIC DNA]</scope>
    <source>
        <strain evidence="2 3">XCP</strain>
    </source>
</reference>
<dbReference type="GO" id="GO:0019867">
    <property type="term" value="C:outer membrane"/>
    <property type="evidence" value="ECO:0007669"/>
    <property type="project" value="InterPro"/>
</dbReference>
<dbReference type="InterPro" id="IPR036709">
    <property type="entry name" value="Autotransporte_beta_dom_sf"/>
</dbReference>
<dbReference type="SUPFAM" id="SSF103515">
    <property type="entry name" value="Autotransporter"/>
    <property type="match status" value="1"/>
</dbReference>